<evidence type="ECO:0000256" key="10">
    <source>
        <dbReference type="ARBA" id="ARBA00023268"/>
    </source>
</evidence>
<feature type="binding site" evidence="11">
    <location>
        <begin position="368"/>
        <end position="371"/>
    </location>
    <ligand>
        <name>4-CDP-2-C-methyl-D-erythritol 2-phosphate</name>
        <dbReference type="ChEBI" id="CHEBI:57919"/>
    </ligand>
</feature>
<evidence type="ECO:0000256" key="1">
    <source>
        <dbReference type="ARBA" id="ARBA00000200"/>
    </source>
</evidence>
<dbReference type="HAMAP" id="MF_01520">
    <property type="entry name" value="IspDF"/>
    <property type="match status" value="1"/>
</dbReference>
<dbReference type="CDD" id="cd02516">
    <property type="entry name" value="CDP-ME_synthetase"/>
    <property type="match status" value="1"/>
</dbReference>
<protein>
    <recommendedName>
        <fullName evidence="11">Bifunctional enzyme IspD/IspF</fullName>
    </recommendedName>
    <domain>
        <recommendedName>
            <fullName evidence="11">2-C-methyl-D-erythritol 4-phosphate cytidylyltransferase</fullName>
            <ecNumber evidence="11">2.7.7.60</ecNumber>
        </recommendedName>
        <alternativeName>
            <fullName evidence="11">4-diphosphocytidyl-2C-methyl-D-erythritol synthase</fullName>
        </alternativeName>
        <alternativeName>
            <fullName evidence="11">MEP cytidylyltransferase</fullName>
            <shortName evidence="11">MCT</shortName>
        </alternativeName>
    </domain>
    <domain>
        <recommendedName>
            <fullName evidence="11">2-C-methyl-D-erythritol 2,4-cyclodiphosphate synthase</fullName>
            <shortName evidence="11">MECDP-synthase</shortName>
            <shortName evidence="11">MECPP-synthase</shortName>
            <shortName evidence="11">MECPS</shortName>
            <ecNumber evidence="11">4.6.1.12</ecNumber>
        </recommendedName>
    </domain>
</protein>
<dbReference type="RefSeq" id="WP_035511725.1">
    <property type="nucleotide sequence ID" value="NZ_CCDJ010000005.1"/>
</dbReference>
<dbReference type="NCBIfam" id="TIGR00151">
    <property type="entry name" value="ispF"/>
    <property type="match status" value="1"/>
</dbReference>
<feature type="binding site" evidence="11">
    <location>
        <begin position="292"/>
        <end position="294"/>
    </location>
    <ligand>
        <name>4-CDP-2-C-methyl-D-erythritol 2-phosphate</name>
        <dbReference type="ChEBI" id="CHEBI:57919"/>
    </ligand>
</feature>
<feature type="site" description="Transition state stabilizer" evidence="11">
    <location>
        <position position="16"/>
    </location>
</feature>
<dbReference type="GO" id="GO:0050518">
    <property type="term" value="F:2-C-methyl-D-erythritol 4-phosphate cytidylyltransferase activity"/>
    <property type="evidence" value="ECO:0007669"/>
    <property type="project" value="UniProtKB-UniRule"/>
</dbReference>
<feature type="site" description="Transition state stabilizer" evidence="11">
    <location>
        <position position="369"/>
    </location>
</feature>
<keyword evidence="6 11" id="KW-0548">Nucleotidyltransferase</keyword>
<evidence type="ECO:0000256" key="7">
    <source>
        <dbReference type="ARBA" id="ARBA00022723"/>
    </source>
</evidence>
<dbReference type="InterPro" id="IPR036571">
    <property type="entry name" value="MECDP_synthase_sf"/>
</dbReference>
<gene>
    <name evidence="13" type="primary">ispF</name>
    <name evidence="11" type="synonym">ispDF</name>
    <name evidence="13" type="ORF">BN983_04099</name>
</gene>
<dbReference type="NCBIfam" id="NF006899">
    <property type="entry name" value="PRK09382.1"/>
    <property type="match status" value="1"/>
</dbReference>
<dbReference type="InterPro" id="IPR034683">
    <property type="entry name" value="IspD/TarI"/>
</dbReference>
<dbReference type="InterPro" id="IPR029044">
    <property type="entry name" value="Nucleotide-diphossugar_trans"/>
</dbReference>
<dbReference type="InterPro" id="IPR003526">
    <property type="entry name" value="MECDP_synthase"/>
</dbReference>
<dbReference type="PANTHER" id="PTHR43181">
    <property type="entry name" value="2-C-METHYL-D-ERYTHRITOL 2,4-CYCLODIPHOSPHATE SYNTHASE, CHLOROPLASTIC"/>
    <property type="match status" value="1"/>
</dbReference>
<dbReference type="Pfam" id="PF02542">
    <property type="entry name" value="YgbB"/>
    <property type="match status" value="1"/>
</dbReference>
<reference evidence="14" key="1">
    <citation type="submission" date="2014-03" db="EMBL/GenBank/DDBJ databases">
        <authorList>
            <person name="Urmite Genomes U."/>
        </authorList>
    </citation>
    <scope>NUCLEOTIDE SEQUENCE [LARGE SCALE GENOMIC DNA]</scope>
    <source>
        <strain evidence="14">HD-03</strain>
    </source>
</reference>
<feature type="binding site" evidence="11">
    <location>
        <position position="278"/>
    </location>
    <ligand>
        <name>a divalent metal cation</name>
        <dbReference type="ChEBI" id="CHEBI:60240"/>
    </ligand>
</feature>
<dbReference type="EMBL" id="CCDI010000009">
    <property type="protein sequence ID" value="CDQ25740.1"/>
    <property type="molecule type" value="Genomic_DNA"/>
</dbReference>
<keyword evidence="7 11" id="KW-0479">Metal-binding</keyword>
<dbReference type="Gene3D" id="3.90.550.10">
    <property type="entry name" value="Spore Coat Polysaccharide Biosynthesis Protein SpsA, Chain A"/>
    <property type="match status" value="1"/>
</dbReference>
<evidence type="ECO:0000256" key="5">
    <source>
        <dbReference type="ARBA" id="ARBA00022679"/>
    </source>
</evidence>
<dbReference type="HAMAP" id="MF_00108">
    <property type="entry name" value="IspD"/>
    <property type="match status" value="1"/>
</dbReference>
<dbReference type="GO" id="GO:0008685">
    <property type="term" value="F:2-C-methyl-D-erythritol 2,4-cyclodiphosphate synthase activity"/>
    <property type="evidence" value="ECO:0007669"/>
    <property type="project" value="UniProtKB-UniRule"/>
</dbReference>
<dbReference type="HAMAP" id="MF_00107">
    <property type="entry name" value="IspF"/>
    <property type="match status" value="1"/>
</dbReference>
<keyword evidence="10 11" id="KW-0511">Multifunctional enzyme</keyword>
<evidence type="ECO:0000256" key="9">
    <source>
        <dbReference type="ARBA" id="ARBA00023239"/>
    </source>
</evidence>
<dbReference type="Gene3D" id="3.30.1330.50">
    <property type="entry name" value="2-C-methyl-D-erythritol 2,4-cyclodiphosphate synthase"/>
    <property type="match status" value="1"/>
</dbReference>
<dbReference type="PROSITE" id="PS01350">
    <property type="entry name" value="ISPF"/>
    <property type="match status" value="1"/>
</dbReference>
<comment type="function">
    <text evidence="11">Bifunctional enzyme that catalyzes the formation of 4-diphosphocytidyl-2-C-methyl-D-erythritol from CTP and 2-C-methyl-D-erythritol 4-phosphate (MEP) (IspD), and catalyzes the conversion of 4-diphosphocytidyl-2-C-methyl-D-erythritol 2-phosphate (CDP-ME2P) to 2-C-methyl-D-erythritol 2,4-cyclodiphosphate (ME-CPP) with a corresponding release of cytidine 5-monophosphate (CMP) (IspF).</text>
</comment>
<feature type="site" description="Positions MEP for the nucleophilic attack" evidence="11">
    <location>
        <position position="209"/>
    </location>
</feature>
<evidence type="ECO:0000256" key="3">
    <source>
        <dbReference type="ARBA" id="ARBA00004709"/>
    </source>
</evidence>
<dbReference type="PANTHER" id="PTHR43181:SF1">
    <property type="entry name" value="2-C-METHYL-D-ERYTHRITOL 2,4-CYCLODIPHOSPHATE SYNTHASE, CHLOROPLASTIC"/>
    <property type="match status" value="1"/>
</dbReference>
<feature type="binding site" evidence="11">
    <location>
        <begin position="297"/>
        <end position="301"/>
    </location>
    <ligand>
        <name>4-CDP-2-C-methyl-D-erythritol 2-phosphate</name>
        <dbReference type="ChEBI" id="CHEBI:57919"/>
    </ligand>
</feature>
<dbReference type="InterPro" id="IPR001228">
    <property type="entry name" value="IspD"/>
</dbReference>
<evidence type="ECO:0000313" key="14">
    <source>
        <dbReference type="Proteomes" id="UP000028868"/>
    </source>
</evidence>
<accession>A0A024PA02</accession>
<feature type="region of interest" description="2-C-methyl-D-erythritol 4-phosphate cytidylyltransferase" evidence="11">
    <location>
        <begin position="1"/>
        <end position="237"/>
    </location>
</feature>
<dbReference type="CDD" id="cd00554">
    <property type="entry name" value="MECDP_synthase"/>
    <property type="match status" value="1"/>
</dbReference>
<feature type="binding site" evidence="11">
    <location>
        <position position="378"/>
    </location>
    <ligand>
        <name>4-CDP-2-C-methyl-D-erythritol 2-phosphate</name>
        <dbReference type="ChEBI" id="CHEBI:57919"/>
    </ligand>
</feature>
<comment type="caution">
    <text evidence="13">The sequence shown here is derived from an EMBL/GenBank/DDBJ whole genome shotgun (WGS) entry which is preliminary data.</text>
</comment>
<dbReference type="InterPro" id="IPR020555">
    <property type="entry name" value="MECDP_synthase_CS"/>
</dbReference>
<feature type="binding site" evidence="11">
    <location>
        <position position="375"/>
    </location>
    <ligand>
        <name>4-CDP-2-C-methyl-D-erythritol 2-phosphate</name>
        <dbReference type="ChEBI" id="CHEBI:57919"/>
    </ligand>
</feature>
<evidence type="ECO:0000256" key="11">
    <source>
        <dbReference type="HAMAP-Rule" id="MF_01520"/>
    </source>
</evidence>
<name>A0A024PA02_9BACI</name>
<organism evidence="13 14">
    <name type="scientific">Halobacillus karajensis</name>
    <dbReference type="NCBI Taxonomy" id="195088"/>
    <lineage>
        <taxon>Bacteria</taxon>
        <taxon>Bacillati</taxon>
        <taxon>Bacillota</taxon>
        <taxon>Bacilli</taxon>
        <taxon>Bacillales</taxon>
        <taxon>Bacillaceae</taxon>
        <taxon>Halobacillus</taxon>
    </lineage>
</organism>
<comment type="cofactor">
    <cofactor evidence="2 11">
        <name>a divalent metal cation</name>
        <dbReference type="ChEBI" id="CHEBI:60240"/>
    </cofactor>
</comment>
<dbReference type="GO" id="GO:0016114">
    <property type="term" value="P:terpenoid biosynthetic process"/>
    <property type="evidence" value="ECO:0007669"/>
    <property type="project" value="InterPro"/>
</dbReference>
<dbReference type="EC" id="2.7.7.60" evidence="11"/>
<feature type="region of interest" description="2-C-methyl-D-erythritol 2,4-cyclodiphosphate synthase" evidence="11">
    <location>
        <begin position="238"/>
        <end position="396"/>
    </location>
</feature>
<dbReference type="InterPro" id="IPR026596">
    <property type="entry name" value="IspD/F"/>
</dbReference>
<dbReference type="Pfam" id="PF01128">
    <property type="entry name" value="IspD"/>
    <property type="match status" value="1"/>
</dbReference>
<dbReference type="GO" id="GO:0046872">
    <property type="term" value="F:metal ion binding"/>
    <property type="evidence" value="ECO:0007669"/>
    <property type="project" value="UniProtKB-KW"/>
</dbReference>
<evidence type="ECO:0000256" key="2">
    <source>
        <dbReference type="ARBA" id="ARBA00001968"/>
    </source>
</evidence>
<comment type="pathway">
    <text evidence="3 11">Isoprenoid biosynthesis; isopentenyl diphosphate biosynthesis via DXP pathway; isopentenyl diphosphate from 1-deoxy-D-xylulose 5-phosphate: step 4/6.</text>
</comment>
<keyword evidence="14" id="KW-1185">Reference proteome</keyword>
<sequence>MKKYTAIILAAGQGKRMLAGRNKQFLMIEDQPLVRHTLSVFDQDEWCEELILVINERERSQMEELLKAYPVTKQVKFVDGGAERQDSVFAGLSVVENKEIPVFIHDGARPFISKELLHELSVTTYEKEAALLAVPVTDTVKQKVGSRLDTLDRSTLWAAQTPQSFSYDLIYEAHESARKCGYYGTDDASLVERLDKEVAIVKGSYDNIKLTTPEDLHKAKSYISNRREGKVEDGPMFRVGQGFDVHQLTEGRPCIIGGIEIPYEKGLLGHSDADVLLHTIADACLGAIGEGDIGKHFPDTDPAFKDADSGKLLQHVWDIVTERGYELGNMDCTVIAQAPKMAPYIEQIRNHIASLLKVEPGQINIKATTTEKLGFTGRKEGIAAQAVVLLQNNQHS</sequence>
<feature type="binding site" evidence="11">
    <location>
        <begin position="270"/>
        <end position="271"/>
    </location>
    <ligand>
        <name>4-CDP-2-C-methyl-D-erythritol 2-phosphate</name>
        <dbReference type="ChEBI" id="CHEBI:57919"/>
    </ligand>
</feature>
<dbReference type="FunFam" id="3.90.550.10:FF:000003">
    <property type="entry name" value="2-C-methyl-D-erythritol 4-phosphate cytidylyltransferase"/>
    <property type="match status" value="1"/>
</dbReference>
<dbReference type="NCBIfam" id="TIGR00453">
    <property type="entry name" value="ispD"/>
    <property type="match status" value="1"/>
</dbReference>
<dbReference type="SUPFAM" id="SSF69765">
    <property type="entry name" value="IpsF-like"/>
    <property type="match status" value="1"/>
</dbReference>
<feature type="site" description="Transition state stabilizer" evidence="11">
    <location>
        <position position="270"/>
    </location>
</feature>
<reference evidence="13 14" key="2">
    <citation type="submission" date="2014-05" db="EMBL/GenBank/DDBJ databases">
        <title>Draft genome sequence of Halobacillus karajensis HK-03.</title>
        <authorList>
            <person name="Khelaifia S."/>
            <person name="Croce O."/>
            <person name="Lagier J.C."/>
            <person name="Raoult D."/>
        </authorList>
    </citation>
    <scope>NUCLEOTIDE SEQUENCE [LARGE SCALE GENOMIC DNA]</scope>
    <source>
        <strain evidence="13 14">HD-03</strain>
    </source>
</reference>
<comment type="similarity">
    <text evidence="4">Belongs to the IspF family.</text>
</comment>
<keyword evidence="8 11" id="KW-0414">Isoprene biosynthesis</keyword>
<dbReference type="EC" id="4.6.1.12" evidence="11"/>
<comment type="pathway">
    <text evidence="11">Isoprenoid biosynthesis; isopentenyl diphosphate biosynthesis via DXP pathway; isopentenyl diphosphate from 1-deoxy-D-xylulose 5-phosphate: step 2/6.</text>
</comment>
<dbReference type="FunFam" id="3.30.1330.50:FF:000001">
    <property type="entry name" value="2-C-methyl-D-erythritol 2,4-cyclodiphosphate synthase"/>
    <property type="match status" value="1"/>
</dbReference>
<dbReference type="Proteomes" id="UP000028868">
    <property type="component" value="Unassembled WGS sequence"/>
</dbReference>
<feature type="site" description="Transition state stabilizer" evidence="11">
    <location>
        <position position="23"/>
    </location>
</feature>
<comment type="catalytic activity">
    <reaction evidence="11">
        <text>2-C-methyl-D-erythritol 4-phosphate + CTP + H(+) = 4-CDP-2-C-methyl-D-erythritol + diphosphate</text>
        <dbReference type="Rhea" id="RHEA:13429"/>
        <dbReference type="ChEBI" id="CHEBI:15378"/>
        <dbReference type="ChEBI" id="CHEBI:33019"/>
        <dbReference type="ChEBI" id="CHEBI:37563"/>
        <dbReference type="ChEBI" id="CHEBI:57823"/>
        <dbReference type="ChEBI" id="CHEBI:58262"/>
        <dbReference type="EC" id="2.7.7.60"/>
    </reaction>
</comment>
<evidence type="ECO:0000256" key="6">
    <source>
        <dbReference type="ARBA" id="ARBA00022695"/>
    </source>
</evidence>
<keyword evidence="9 11" id="KW-0456">Lyase</keyword>
<proteinExistence type="inferred from homology"/>
<evidence type="ECO:0000256" key="4">
    <source>
        <dbReference type="ARBA" id="ARBA00008480"/>
    </source>
</evidence>
<feature type="binding site" evidence="11">
    <location>
        <position position="244"/>
    </location>
    <ligand>
        <name>a divalent metal cation</name>
        <dbReference type="ChEBI" id="CHEBI:60240"/>
    </ligand>
</feature>
<dbReference type="AlphaFoldDB" id="A0A024PA02"/>
<keyword evidence="5 11" id="KW-0808">Transferase</keyword>
<feature type="binding site" evidence="11">
    <location>
        <position position="246"/>
    </location>
    <ligand>
        <name>a divalent metal cation</name>
        <dbReference type="ChEBI" id="CHEBI:60240"/>
    </ligand>
</feature>
<comment type="catalytic activity">
    <reaction evidence="1 11">
        <text>4-CDP-2-C-methyl-D-erythritol 2-phosphate = 2-C-methyl-D-erythritol 2,4-cyclic diphosphate + CMP</text>
        <dbReference type="Rhea" id="RHEA:23864"/>
        <dbReference type="ChEBI" id="CHEBI:57919"/>
        <dbReference type="ChEBI" id="CHEBI:58483"/>
        <dbReference type="ChEBI" id="CHEBI:60377"/>
        <dbReference type="EC" id="4.6.1.12"/>
    </reaction>
</comment>
<dbReference type="GO" id="GO:0019288">
    <property type="term" value="P:isopentenyl diphosphate biosynthetic process, methylerythritol 4-phosphate pathway"/>
    <property type="evidence" value="ECO:0007669"/>
    <property type="project" value="UniProtKB-UniRule"/>
</dbReference>
<feature type="binding site" evidence="11">
    <location>
        <begin position="244"/>
        <end position="246"/>
    </location>
    <ligand>
        <name>4-CDP-2-C-methyl-D-erythritol 2-phosphate</name>
        <dbReference type="ChEBI" id="CHEBI:57919"/>
    </ligand>
</feature>
<evidence type="ECO:0000256" key="8">
    <source>
        <dbReference type="ARBA" id="ARBA00023229"/>
    </source>
</evidence>
<comment type="similarity">
    <text evidence="11">In the C-terminal section; belongs to the IspF family.</text>
</comment>
<feature type="site" description="Positions MEP for the nucleophilic attack" evidence="11">
    <location>
        <position position="153"/>
    </location>
</feature>
<feature type="binding site" evidence="11">
    <location>
        <begin position="336"/>
        <end position="342"/>
    </location>
    <ligand>
        <name>4-CDP-2-C-methyl-D-erythritol 2-phosphate</name>
        <dbReference type="ChEBI" id="CHEBI:57919"/>
    </ligand>
</feature>
<dbReference type="UniPathway" id="UPA00056">
    <property type="reaction ID" value="UER00093"/>
</dbReference>
<dbReference type="SUPFAM" id="SSF53448">
    <property type="entry name" value="Nucleotide-diphospho-sugar transferases"/>
    <property type="match status" value="1"/>
</dbReference>
<comment type="similarity">
    <text evidence="11">In the N-terminal section; belongs to the IspD/TarI cytidylyltransferase family. IspD subfamily.</text>
</comment>
<evidence type="ECO:0000259" key="12">
    <source>
        <dbReference type="Pfam" id="PF02542"/>
    </source>
</evidence>
<feature type="domain" description="2-C-methyl-D-erythritol 2,4-cyclodiphosphate synthase" evidence="12">
    <location>
        <begin position="237"/>
        <end position="390"/>
    </location>
</feature>
<evidence type="ECO:0000313" key="13">
    <source>
        <dbReference type="EMBL" id="CDQ25740.1"/>
    </source>
</evidence>